<dbReference type="Gene3D" id="3.30.9.10">
    <property type="entry name" value="D-Amino Acid Oxidase, subunit A, domain 2"/>
    <property type="match status" value="1"/>
</dbReference>
<dbReference type="SUPFAM" id="SSF52833">
    <property type="entry name" value="Thioredoxin-like"/>
    <property type="match status" value="1"/>
</dbReference>
<evidence type="ECO:0000256" key="3">
    <source>
        <dbReference type="ARBA" id="ARBA00020059"/>
    </source>
</evidence>
<feature type="domain" description="FAD-binding" evidence="9">
    <location>
        <begin position="34"/>
        <end position="405"/>
    </location>
</feature>
<evidence type="ECO:0000313" key="12">
    <source>
        <dbReference type="Proteomes" id="UP000186895"/>
    </source>
</evidence>
<dbReference type="NCBIfam" id="NF006144">
    <property type="entry name" value="PRK08294.1"/>
    <property type="match status" value="1"/>
</dbReference>
<evidence type="ECO:0000256" key="2">
    <source>
        <dbReference type="ARBA" id="ARBA00007801"/>
    </source>
</evidence>
<reference evidence="11 12" key="1">
    <citation type="submission" date="2017-01" db="EMBL/GenBank/DDBJ databases">
        <authorList>
            <person name="Mah S.A."/>
            <person name="Swanson W.J."/>
            <person name="Moy G.W."/>
            <person name="Vacquier V.D."/>
        </authorList>
    </citation>
    <scope>NUCLEOTIDE SEQUENCE [LARGE SCALE GENOMIC DNA]</scope>
    <source>
        <strain evidence="11 12">DSM 7027</strain>
    </source>
</reference>
<comment type="similarity">
    <text evidence="2">Belongs to the PheA/TfdB FAD monooxygenase family.</text>
</comment>
<dbReference type="Pfam" id="PF01494">
    <property type="entry name" value="FAD_binding_3"/>
    <property type="match status" value="1"/>
</dbReference>
<protein>
    <recommendedName>
        <fullName evidence="3">Alkyl hydroperoxide reductase subunit F</fullName>
    </recommendedName>
</protein>
<dbReference type="PANTHER" id="PTHR43004">
    <property type="entry name" value="TRK SYSTEM POTASSIUM UPTAKE PROTEIN"/>
    <property type="match status" value="1"/>
</dbReference>
<dbReference type="RefSeq" id="WP_076464566.1">
    <property type="nucleotide sequence ID" value="NZ_FTMN01000008.1"/>
</dbReference>
<dbReference type="STRING" id="49186.SAMN05421647_108188"/>
<dbReference type="Gene3D" id="3.40.30.20">
    <property type="match status" value="1"/>
</dbReference>
<evidence type="ECO:0000259" key="9">
    <source>
        <dbReference type="Pfam" id="PF01494"/>
    </source>
</evidence>
<dbReference type="SUPFAM" id="SSF54373">
    <property type="entry name" value="FAD-linked reductases, C-terminal domain"/>
    <property type="match status" value="1"/>
</dbReference>
<dbReference type="Proteomes" id="UP000186895">
    <property type="component" value="Unassembled WGS sequence"/>
</dbReference>
<keyword evidence="6" id="KW-0560">Oxidoreductase</keyword>
<dbReference type="InterPro" id="IPR036188">
    <property type="entry name" value="FAD/NAD-bd_sf"/>
</dbReference>
<feature type="region of interest" description="Disordered" evidence="8">
    <location>
        <begin position="1"/>
        <end position="21"/>
    </location>
</feature>
<dbReference type="Gene3D" id="3.50.50.60">
    <property type="entry name" value="FAD/NAD(P)-binding domain"/>
    <property type="match status" value="1"/>
</dbReference>
<evidence type="ECO:0000256" key="8">
    <source>
        <dbReference type="SAM" id="MobiDB-lite"/>
    </source>
</evidence>
<feature type="domain" description="Phenol hydroxylase-like C-terminal dimerisation" evidence="10">
    <location>
        <begin position="447"/>
        <end position="642"/>
    </location>
</feature>
<evidence type="ECO:0000313" key="11">
    <source>
        <dbReference type="EMBL" id="SIQ75842.1"/>
    </source>
</evidence>
<dbReference type="Pfam" id="PF07976">
    <property type="entry name" value="Phe_hydrox_dim"/>
    <property type="match status" value="1"/>
</dbReference>
<dbReference type="EMBL" id="FTMN01000008">
    <property type="protein sequence ID" value="SIQ75842.1"/>
    <property type="molecule type" value="Genomic_DNA"/>
</dbReference>
<dbReference type="PANTHER" id="PTHR43004:SF19">
    <property type="entry name" value="BINDING MONOOXYGENASE, PUTATIVE (JCVI)-RELATED"/>
    <property type="match status" value="1"/>
</dbReference>
<evidence type="ECO:0000256" key="1">
    <source>
        <dbReference type="ARBA" id="ARBA00001974"/>
    </source>
</evidence>
<organism evidence="11 12">
    <name type="scientific">Marinobacterium stanieri</name>
    <dbReference type="NCBI Taxonomy" id="49186"/>
    <lineage>
        <taxon>Bacteria</taxon>
        <taxon>Pseudomonadati</taxon>
        <taxon>Pseudomonadota</taxon>
        <taxon>Gammaproteobacteria</taxon>
        <taxon>Oceanospirillales</taxon>
        <taxon>Oceanospirillaceae</taxon>
        <taxon>Marinobacterium</taxon>
    </lineage>
</organism>
<keyword evidence="11" id="KW-0503">Monooxygenase</keyword>
<dbReference type="InterPro" id="IPR038220">
    <property type="entry name" value="PHOX_C_sf"/>
</dbReference>
<evidence type="ECO:0000256" key="6">
    <source>
        <dbReference type="ARBA" id="ARBA00023002"/>
    </source>
</evidence>
<dbReference type="GO" id="GO:0071949">
    <property type="term" value="F:FAD binding"/>
    <property type="evidence" value="ECO:0007669"/>
    <property type="project" value="InterPro"/>
</dbReference>
<keyword evidence="12" id="KW-1185">Reference proteome</keyword>
<evidence type="ECO:0000259" key="10">
    <source>
        <dbReference type="Pfam" id="PF07976"/>
    </source>
</evidence>
<accession>A0A1N6VDC2</accession>
<dbReference type="InterPro" id="IPR036249">
    <property type="entry name" value="Thioredoxin-like_sf"/>
</dbReference>
<evidence type="ECO:0000256" key="7">
    <source>
        <dbReference type="ARBA" id="ARBA00024806"/>
    </source>
</evidence>
<dbReference type="InterPro" id="IPR002938">
    <property type="entry name" value="FAD-bd"/>
</dbReference>
<keyword evidence="5" id="KW-0274">FAD</keyword>
<dbReference type="AlphaFoldDB" id="A0A1N6VDC2"/>
<sequence length="644" mass="72004">MQFHVDGFYPGDPRFSDPQDRVVPPPIKRPLPEKVDVLIVGCGPAGLNLAAQLTKFAGIQVAIIDQKDDRLLVGQADGIACRTMEMFQAYGFADQIIQEAYQVNEAAFWKPDVDQPGHITRSSKVQDVADDLSEMPHLIINQARVHDMFLDVMRQNPGKVEPHYQRKLLELEVDPDAGDYPVTARIERLVNYSQYSQEIETVKARYVVGCDGARSNVRTAIGKELVGDALNQAWGVMDVLLNTDFPDIRLKSLIHSSHEGNMLIIPREGGYMVRIYIELDKLKAGERVARDQMTPEVLIAAANRILQPYSIDVKEVAWWSVYEIGQRITTAFDDSTDTRAARVFLAGDACHTHSPKAGQGLNTSVMDTWNLGWKLAHVLTGRADESILKTYSDERREYGQALIDFDREFSRMFSAKPRSAENPDGVDPEEFQRYFQLFGEYTAGVSIQYRPSIMVGEGQHQALAKGFTVGKRFHSAPVVRLADAKPVQLGHCHLADGAYRLYAFAGSAEPMSENCGVKALCEFLDRDERSPLRKHTPANAEQDAVIDVRAIFQPHHQTIETGSLHPLLTPEKGKYGLRDHEKVFTVDNRPSSSGGGMNIYEMRGIDREKGCILIVRPDQYVAEVLPLDDYAGVANFFSRVLLDA</sequence>
<dbReference type="SUPFAM" id="SSF51905">
    <property type="entry name" value="FAD/NAD(P)-binding domain"/>
    <property type="match status" value="1"/>
</dbReference>
<dbReference type="InterPro" id="IPR012941">
    <property type="entry name" value="Phe_hydrox_C_dim_dom"/>
</dbReference>
<keyword evidence="4" id="KW-0285">Flavoprotein</keyword>
<dbReference type="PRINTS" id="PR00420">
    <property type="entry name" value="RNGMNOXGNASE"/>
</dbReference>
<comment type="function">
    <text evidence="7">Serves to protect the cell against DNA damage by alkyl hydroperoxides. It can use either NADH or NADPH as electron donor for direct reduction of redox dyes or of alkyl hydroperoxides when combined with the AhpC protein.</text>
</comment>
<evidence type="ECO:0000256" key="4">
    <source>
        <dbReference type="ARBA" id="ARBA00022630"/>
    </source>
</evidence>
<gene>
    <name evidence="11" type="ORF">SAMN05421647_108188</name>
</gene>
<name>A0A1N6VDC2_9GAMM</name>
<dbReference type="InterPro" id="IPR050641">
    <property type="entry name" value="RIFMO-like"/>
</dbReference>
<dbReference type="GO" id="GO:0016709">
    <property type="term" value="F:oxidoreductase activity, acting on paired donors, with incorporation or reduction of molecular oxygen, NAD(P)H as one donor, and incorporation of one atom of oxygen"/>
    <property type="evidence" value="ECO:0007669"/>
    <property type="project" value="UniProtKB-ARBA"/>
</dbReference>
<proteinExistence type="inferred from homology"/>
<evidence type="ECO:0000256" key="5">
    <source>
        <dbReference type="ARBA" id="ARBA00022827"/>
    </source>
</evidence>
<dbReference type="CDD" id="cd02979">
    <property type="entry name" value="PHOX_C"/>
    <property type="match status" value="1"/>
</dbReference>
<comment type="cofactor">
    <cofactor evidence="1">
        <name>FAD</name>
        <dbReference type="ChEBI" id="CHEBI:57692"/>
    </cofactor>
</comment>